<protein>
    <submittedName>
        <fullName evidence="1">Uncharacterized protein</fullName>
    </submittedName>
</protein>
<accession>A0A0A1UJ97</accession>
<feature type="non-terminal residue" evidence="1">
    <location>
        <position position="132"/>
    </location>
</feature>
<sequence>MSSSSVTYSANENMSVPLISGVDDRQISVSANDAYCYICSQDATGEANQACLSEGEPRKIDSEIAPRSKTSLALIIYHLRSLKDSAEALAQQLQAVLAALEVNVALRINVLNSTMHEAEATEIHEQWLRMPS</sequence>
<dbReference type="AlphaFoldDB" id="A0A0A1UJ97"/>
<proteinExistence type="predicted"/>
<organism evidence="1 2">
    <name type="scientific">Rhizoctonia solani AG-3 Rhs1AP</name>
    <dbReference type="NCBI Taxonomy" id="1086054"/>
    <lineage>
        <taxon>Eukaryota</taxon>
        <taxon>Fungi</taxon>
        <taxon>Dikarya</taxon>
        <taxon>Basidiomycota</taxon>
        <taxon>Agaricomycotina</taxon>
        <taxon>Agaricomycetes</taxon>
        <taxon>Cantharellales</taxon>
        <taxon>Ceratobasidiaceae</taxon>
        <taxon>Rhizoctonia</taxon>
    </lineage>
</organism>
<dbReference type="Proteomes" id="UP000030108">
    <property type="component" value="Unassembled WGS sequence"/>
</dbReference>
<reference evidence="2" key="1">
    <citation type="journal article" date="2014" name="Genome Announc.">
        <title>Draft genome sequence of the plant-pathogenic soil fungus Rhizoctonia solani anastomosis group 3 strain Rhs1AP.</title>
        <authorList>
            <person name="Cubeta M.A."/>
            <person name="Thomas E."/>
            <person name="Dean R.A."/>
            <person name="Jabaji S."/>
            <person name="Neate S.M."/>
            <person name="Tavantzis S."/>
            <person name="Toda T."/>
            <person name="Vilgalys R."/>
            <person name="Bharathan N."/>
            <person name="Fedorova-Abrams N."/>
            <person name="Pakala S.B."/>
            <person name="Pakala S.M."/>
            <person name="Zafar N."/>
            <person name="Joardar V."/>
            <person name="Losada L."/>
            <person name="Nierman W.C."/>
        </authorList>
    </citation>
    <scope>NUCLEOTIDE SEQUENCE [LARGE SCALE GENOMIC DNA]</scope>
    <source>
        <strain evidence="2">AG-3</strain>
    </source>
</reference>
<dbReference type="EMBL" id="JATN01000321">
    <property type="protein sequence ID" value="EUC59159.1"/>
    <property type="molecule type" value="Genomic_DNA"/>
</dbReference>
<evidence type="ECO:0000313" key="1">
    <source>
        <dbReference type="EMBL" id="EUC59159.1"/>
    </source>
</evidence>
<gene>
    <name evidence="1" type="ORF">RSOL_298710</name>
</gene>
<comment type="caution">
    <text evidence="1">The sequence shown here is derived from an EMBL/GenBank/DDBJ whole genome shotgun (WGS) entry which is preliminary data.</text>
</comment>
<name>A0A0A1UJ97_9AGAM</name>
<evidence type="ECO:0000313" key="2">
    <source>
        <dbReference type="Proteomes" id="UP000030108"/>
    </source>
</evidence>